<accession>A0A095CY01</accession>
<feature type="compositionally biased region" description="Acidic residues" evidence="1">
    <location>
        <begin position="194"/>
        <end position="211"/>
    </location>
</feature>
<organism evidence="2 3">
    <name type="scientific">Cryptococcus deuterogattii (strain R265)</name>
    <name type="common">Cryptococcus gattii VGII (strain R265)</name>
    <dbReference type="NCBI Taxonomy" id="294750"/>
    <lineage>
        <taxon>Eukaryota</taxon>
        <taxon>Fungi</taxon>
        <taxon>Dikarya</taxon>
        <taxon>Basidiomycota</taxon>
        <taxon>Agaricomycotina</taxon>
        <taxon>Tremellomycetes</taxon>
        <taxon>Tremellales</taxon>
        <taxon>Cryptococcaceae</taxon>
        <taxon>Cryptococcus</taxon>
        <taxon>Cryptococcus gattii species complex</taxon>
    </lineage>
</organism>
<dbReference type="AlphaFoldDB" id="A0A095CY01"/>
<dbReference type="GeneID" id="88176326"/>
<dbReference type="GO" id="GO:0032299">
    <property type="term" value="C:ribonuclease H2 complex"/>
    <property type="evidence" value="ECO:0007669"/>
    <property type="project" value="InterPro"/>
</dbReference>
<evidence type="ECO:0000313" key="2">
    <source>
        <dbReference type="EMBL" id="KGB74236.1"/>
    </source>
</evidence>
<dbReference type="PANTHER" id="PTHR47204">
    <property type="entry name" value="OS02G0168900 PROTEIN"/>
    <property type="match status" value="1"/>
</dbReference>
<dbReference type="Pfam" id="PF08615">
    <property type="entry name" value="RNase_H2_suC"/>
    <property type="match status" value="2"/>
</dbReference>
<gene>
    <name evidence="2" type="ORF">CNBG_0074</name>
</gene>
<feature type="compositionally biased region" description="Low complexity" evidence="1">
    <location>
        <begin position="398"/>
        <end position="416"/>
    </location>
</feature>
<reference evidence="2 3" key="2">
    <citation type="journal article" date="2018" name="Proc. Natl. Acad. Sci.">
        <title>RNAi is a critical determinant of centromere evolution in closely related fungi.</title>
        <authorList>
            <person name="Yadav V."/>
            <person name="Sun S."/>
            <person name="Billmyre R.B."/>
            <person name="Thimmappa B.C."/>
            <person name="Shea T."/>
            <person name="Lintner R."/>
            <person name="Bakkeren G."/>
            <person name="Cuomo C.A."/>
            <person name="Heitman J."/>
            <person name="Sanyal K."/>
        </authorList>
    </citation>
    <scope>NUCLEOTIDE SEQUENCE [LARGE SCALE GENOMIC DNA]</scope>
    <source>
        <strain evidence="2 3">R265</strain>
    </source>
</reference>
<evidence type="ECO:0000256" key="1">
    <source>
        <dbReference type="SAM" id="MobiDB-lite"/>
    </source>
</evidence>
<protein>
    <submittedName>
        <fullName evidence="2">Uncharacterized protein</fullName>
    </submittedName>
</protein>
<feature type="compositionally biased region" description="Basic and acidic residues" evidence="1">
    <location>
        <begin position="377"/>
        <end position="397"/>
    </location>
</feature>
<evidence type="ECO:0000313" key="3">
    <source>
        <dbReference type="Proteomes" id="UP000029445"/>
    </source>
</evidence>
<feature type="region of interest" description="Disordered" evidence="1">
    <location>
        <begin position="119"/>
        <end position="276"/>
    </location>
</feature>
<sequence length="473" mass="51100">MTTRFIIPAAPSLLPPAPSLSLLPFSLGPPHAPYTDNHANTSQYFQPRPLVPPFDPTGASPAPHDDTTTATTTTTTTTGSSSGKQQTVQATFRGRLVIGQYLSVPPAYRGIILSTSLPPNKGGTEHHPSSDTPLTPCASTHSAVEDTANGGSGGRPQRESRSGSVARIKGAGQIALSRPRTRRTAPSKKRTLLDSDDDGDDGDDGDDDDGDGDRPSRTPKRVKTMTTTPKKNGAVPEIVIQEPTPLKQPLSTRFARGGGSRGKEASPERVSPVSCSPSIVERDGYLDLPRTVDDTSIAVEEVKEPFIPSPEMENDSPVFSIPSPSPLVQQVNEVNKVKEKEEEEEDDDGPVRILYPKAQFQGFMLYTGDSPLVGFRADELEKREQQVEGGEERKKMNESQSESQSQSQAQTETSLESDPRSNINLRPSWWRQGGAGEGGDEFVRGMGEWLGLVQVLNKTVYLEGLDVSDDDDE</sequence>
<dbReference type="KEGG" id="cdeu:CNBG_0074"/>
<dbReference type="OMA" id="KMATINR"/>
<dbReference type="PANTHER" id="PTHR47204:SF1">
    <property type="entry name" value="RIBONUCLEASE H2 SUBUNIT C"/>
    <property type="match status" value="1"/>
</dbReference>
<feature type="compositionally biased region" description="Polar residues" evidence="1">
    <location>
        <begin position="130"/>
        <end position="142"/>
    </location>
</feature>
<dbReference type="Proteomes" id="UP000029445">
    <property type="component" value="Chromosome 4"/>
</dbReference>
<dbReference type="GO" id="GO:0006401">
    <property type="term" value="P:RNA catabolic process"/>
    <property type="evidence" value="ECO:0007669"/>
    <property type="project" value="InterPro"/>
</dbReference>
<dbReference type="OrthoDB" id="6222486at2759"/>
<dbReference type="InterPro" id="IPR013924">
    <property type="entry name" value="RNase_H2_suC"/>
</dbReference>
<feature type="region of interest" description="Disordered" evidence="1">
    <location>
        <begin position="377"/>
        <end position="441"/>
    </location>
</feature>
<name>A0A095CY01_CRYD2</name>
<dbReference type="HOGENOM" id="CLU_664271_0_0_1"/>
<dbReference type="EMBL" id="CP025762">
    <property type="protein sequence ID" value="KGB74236.1"/>
    <property type="molecule type" value="Genomic_DNA"/>
</dbReference>
<dbReference type="STRING" id="294750.A0A095CY01"/>
<proteinExistence type="predicted"/>
<dbReference type="RefSeq" id="XP_062880242.1">
    <property type="nucleotide sequence ID" value="XM_063024172.1"/>
</dbReference>
<feature type="region of interest" description="Disordered" evidence="1">
    <location>
        <begin position="33"/>
        <end position="87"/>
    </location>
</feature>
<feature type="compositionally biased region" description="Low complexity" evidence="1">
    <location>
        <begin position="68"/>
        <end position="78"/>
    </location>
</feature>
<dbReference type="VEuPathDB" id="FungiDB:CNBG_0074"/>
<dbReference type="Gene3D" id="2.40.128.680">
    <property type="match status" value="1"/>
</dbReference>
<reference evidence="2 3" key="1">
    <citation type="journal article" date="2011" name="MBio">
        <title>Genome variation in Cryptococcus gattii, an emerging pathogen of immunocompetent hosts.</title>
        <authorList>
            <person name="D'Souza C.A."/>
            <person name="Kronstad J.W."/>
            <person name="Taylor G."/>
            <person name="Warren R."/>
            <person name="Yuen M."/>
            <person name="Hu G."/>
            <person name="Jung W.H."/>
            <person name="Sham A."/>
            <person name="Kidd S.E."/>
            <person name="Tangen K."/>
            <person name="Lee N."/>
            <person name="Zeilmaker T."/>
            <person name="Sawkins J."/>
            <person name="McVicker G."/>
            <person name="Shah S."/>
            <person name="Gnerre S."/>
            <person name="Griggs A."/>
            <person name="Zeng Q."/>
            <person name="Bartlett K."/>
            <person name="Li W."/>
            <person name="Wang X."/>
            <person name="Heitman J."/>
            <person name="Stajich J.E."/>
            <person name="Fraser J.A."/>
            <person name="Meyer W."/>
            <person name="Carter D."/>
            <person name="Schein J."/>
            <person name="Krzywinski M."/>
            <person name="Kwon-Chung K.J."/>
            <person name="Varma A."/>
            <person name="Wang J."/>
            <person name="Brunham R."/>
            <person name="Fyfe M."/>
            <person name="Ouellette B.F."/>
            <person name="Siddiqui A."/>
            <person name="Marra M."/>
            <person name="Jones S."/>
            <person name="Holt R."/>
            <person name="Birren B.W."/>
            <person name="Galagan J.E."/>
            <person name="Cuomo C.A."/>
        </authorList>
    </citation>
    <scope>NUCLEOTIDE SEQUENCE [LARGE SCALE GENOMIC DNA]</scope>
    <source>
        <strain evidence="2 3">R265</strain>
    </source>
</reference>
<feature type="compositionally biased region" description="Basic residues" evidence="1">
    <location>
        <begin position="179"/>
        <end position="190"/>
    </location>
</feature>
<keyword evidence="3" id="KW-1185">Reference proteome</keyword>
<feature type="region of interest" description="Disordered" evidence="1">
    <location>
        <begin position="305"/>
        <end position="326"/>
    </location>
</feature>